<dbReference type="GO" id="GO:0000160">
    <property type="term" value="P:phosphorelay signal transduction system"/>
    <property type="evidence" value="ECO:0007669"/>
    <property type="project" value="InterPro"/>
</dbReference>
<dbReference type="InterPro" id="IPR001867">
    <property type="entry name" value="OmpR/PhoB-type_DNA-bd"/>
</dbReference>
<feature type="DNA-binding region" description="OmpR/PhoB-type" evidence="4">
    <location>
        <begin position="111"/>
        <end position="210"/>
    </location>
</feature>
<keyword evidence="7" id="KW-1185">Reference proteome</keyword>
<dbReference type="SUPFAM" id="SSF46894">
    <property type="entry name" value="C-terminal effector domain of the bipartite response regulators"/>
    <property type="match status" value="1"/>
</dbReference>
<feature type="domain" description="OmpR/PhoB-type" evidence="5">
    <location>
        <begin position="111"/>
        <end position="210"/>
    </location>
</feature>
<dbReference type="AlphaFoldDB" id="A0A919XP03"/>
<name>A0A919XP03_9BACL</name>
<dbReference type="SMART" id="SM00862">
    <property type="entry name" value="Trans_reg_C"/>
    <property type="match status" value="1"/>
</dbReference>
<accession>A0A919XP03</accession>
<comment type="caution">
    <text evidence="6">The sequence shown here is derived from an EMBL/GenBank/DDBJ whole genome shotgun (WGS) entry which is preliminary data.</text>
</comment>
<dbReference type="GO" id="GO:0003677">
    <property type="term" value="F:DNA binding"/>
    <property type="evidence" value="ECO:0007669"/>
    <property type="project" value="UniProtKB-UniRule"/>
</dbReference>
<dbReference type="EMBL" id="BORQ01000006">
    <property type="protein sequence ID" value="GIO33633.1"/>
    <property type="molecule type" value="Genomic_DNA"/>
</dbReference>
<reference evidence="6" key="1">
    <citation type="submission" date="2021-03" db="EMBL/GenBank/DDBJ databases">
        <title>Antimicrobial resistance genes in bacteria isolated from Japanese honey, and their potential for conferring macrolide and lincosamide resistance in the American foulbrood pathogen Paenibacillus larvae.</title>
        <authorList>
            <person name="Okamoto M."/>
            <person name="Kumagai M."/>
            <person name="Kanamori H."/>
            <person name="Takamatsu D."/>
        </authorList>
    </citation>
    <scope>NUCLEOTIDE SEQUENCE</scope>
    <source>
        <strain evidence="6">J2TS6</strain>
    </source>
</reference>
<dbReference type="CDD" id="cd00383">
    <property type="entry name" value="trans_reg_C"/>
    <property type="match status" value="1"/>
</dbReference>
<proteinExistence type="predicted"/>
<evidence type="ECO:0000256" key="4">
    <source>
        <dbReference type="PROSITE-ProRule" id="PRU01091"/>
    </source>
</evidence>
<evidence type="ECO:0000259" key="5">
    <source>
        <dbReference type="PROSITE" id="PS51755"/>
    </source>
</evidence>
<keyword evidence="1" id="KW-0805">Transcription regulation</keyword>
<evidence type="ECO:0000313" key="6">
    <source>
        <dbReference type="EMBL" id="GIO33633.1"/>
    </source>
</evidence>
<dbReference type="InterPro" id="IPR036388">
    <property type="entry name" value="WH-like_DNA-bd_sf"/>
</dbReference>
<dbReference type="PROSITE" id="PS51755">
    <property type="entry name" value="OMPR_PHOB"/>
    <property type="match status" value="1"/>
</dbReference>
<dbReference type="Proteomes" id="UP000679779">
    <property type="component" value="Unassembled WGS sequence"/>
</dbReference>
<evidence type="ECO:0000313" key="7">
    <source>
        <dbReference type="Proteomes" id="UP000679779"/>
    </source>
</evidence>
<dbReference type="InterPro" id="IPR016032">
    <property type="entry name" value="Sig_transdc_resp-reg_C-effctor"/>
</dbReference>
<dbReference type="GO" id="GO:0006355">
    <property type="term" value="P:regulation of DNA-templated transcription"/>
    <property type="evidence" value="ECO:0007669"/>
    <property type="project" value="InterPro"/>
</dbReference>
<protein>
    <recommendedName>
        <fullName evidence="5">OmpR/PhoB-type domain-containing protein</fullName>
    </recommendedName>
</protein>
<keyword evidence="2 4" id="KW-0238">DNA-binding</keyword>
<evidence type="ECO:0000256" key="1">
    <source>
        <dbReference type="ARBA" id="ARBA00023015"/>
    </source>
</evidence>
<sequence>MKKTIIFVAPDSPNQVFFNLMNESSHIQILFYDSFHQIELAIDHRCIGIIVCQKNLTLKELSIWCRLREKNSIPFIFLTPGDNNQLELDILNQLLSLSSQCKDKKAKRERECVYLAPDTIYDPNVKMIWKHGEGQMLTLMEYRLLEYFLECGDWVSNIDHIINKVWGVDTFTSSNTVYVHIRKLREKIEADPSNPKILVTCHGLGYRLNVVNNHLEEAGYEDAYQYKSVEIEEMV</sequence>
<evidence type="ECO:0000256" key="3">
    <source>
        <dbReference type="ARBA" id="ARBA00023163"/>
    </source>
</evidence>
<dbReference type="Pfam" id="PF00486">
    <property type="entry name" value="Trans_reg_C"/>
    <property type="match status" value="1"/>
</dbReference>
<keyword evidence="3" id="KW-0804">Transcription</keyword>
<organism evidence="6 7">
    <name type="scientific">Paenibacillus albilobatus</name>
    <dbReference type="NCBI Taxonomy" id="2716884"/>
    <lineage>
        <taxon>Bacteria</taxon>
        <taxon>Bacillati</taxon>
        <taxon>Bacillota</taxon>
        <taxon>Bacilli</taxon>
        <taxon>Bacillales</taxon>
        <taxon>Paenibacillaceae</taxon>
        <taxon>Paenibacillus</taxon>
    </lineage>
</organism>
<dbReference type="RefSeq" id="WP_160045038.1">
    <property type="nucleotide sequence ID" value="NZ_BORQ01000006.1"/>
</dbReference>
<evidence type="ECO:0000256" key="2">
    <source>
        <dbReference type="ARBA" id="ARBA00023125"/>
    </source>
</evidence>
<gene>
    <name evidence="6" type="ORF">J2TS6_47740</name>
</gene>
<dbReference type="Gene3D" id="1.10.10.10">
    <property type="entry name" value="Winged helix-like DNA-binding domain superfamily/Winged helix DNA-binding domain"/>
    <property type="match status" value="1"/>
</dbReference>